<dbReference type="InterPro" id="IPR038444">
    <property type="entry name" value="DUF465_sf"/>
</dbReference>
<dbReference type="Proteomes" id="UP000218151">
    <property type="component" value="Unassembled WGS sequence"/>
</dbReference>
<proteinExistence type="predicted"/>
<dbReference type="RefSeq" id="WP_095996630.1">
    <property type="nucleotide sequence ID" value="NZ_NSLI01000001.1"/>
</dbReference>
<dbReference type="Pfam" id="PF04325">
    <property type="entry name" value="DUF465"/>
    <property type="match status" value="1"/>
</dbReference>
<sequence>MTGVDGVDEAVIAARLEQLRSEHRDLDAAIQALVDGGSSDQMQLARLKKRKLRLKDEIAQLEDQLIPDIIA</sequence>
<dbReference type="OrthoDB" id="7869924at2"/>
<reference evidence="2" key="1">
    <citation type="submission" date="2017-09" db="EMBL/GenBank/DDBJ databases">
        <authorList>
            <person name="Feng G."/>
            <person name="Zhu H."/>
        </authorList>
    </citation>
    <scope>NUCLEOTIDE SEQUENCE [LARGE SCALE GENOMIC DNA]</scope>
    <source>
        <strain evidence="2">1PNM-20</strain>
    </source>
</reference>
<gene>
    <name evidence="1" type="ORF">CKY28_01890</name>
</gene>
<accession>A0A2A2SJW9</accession>
<dbReference type="EMBL" id="NSLI01000001">
    <property type="protein sequence ID" value="PAX09523.1"/>
    <property type="molecule type" value="Genomic_DNA"/>
</dbReference>
<evidence type="ECO:0000313" key="1">
    <source>
        <dbReference type="EMBL" id="PAX09523.1"/>
    </source>
</evidence>
<protein>
    <submittedName>
        <fullName evidence="1">DUF465 domain-containing protein</fullName>
    </submittedName>
</protein>
<keyword evidence="2" id="KW-1185">Reference proteome</keyword>
<dbReference type="Gene3D" id="6.10.280.50">
    <property type="match status" value="1"/>
</dbReference>
<dbReference type="InterPro" id="IPR007420">
    <property type="entry name" value="DUF465"/>
</dbReference>
<organism evidence="1 2">
    <name type="scientific">Sphingomonas lenta</name>
    <dbReference type="NCBI Taxonomy" id="1141887"/>
    <lineage>
        <taxon>Bacteria</taxon>
        <taxon>Pseudomonadati</taxon>
        <taxon>Pseudomonadota</taxon>
        <taxon>Alphaproteobacteria</taxon>
        <taxon>Sphingomonadales</taxon>
        <taxon>Sphingomonadaceae</taxon>
        <taxon>Sphingomonas</taxon>
    </lineage>
</organism>
<dbReference type="AlphaFoldDB" id="A0A2A2SJW9"/>
<evidence type="ECO:0000313" key="2">
    <source>
        <dbReference type="Proteomes" id="UP000218151"/>
    </source>
</evidence>
<name>A0A2A2SJW9_9SPHN</name>
<comment type="caution">
    <text evidence="1">The sequence shown here is derived from an EMBL/GenBank/DDBJ whole genome shotgun (WGS) entry which is preliminary data.</text>
</comment>